<dbReference type="Proteomes" id="UP000299102">
    <property type="component" value="Unassembled WGS sequence"/>
</dbReference>
<dbReference type="OrthoDB" id="498543at2759"/>
<sequence>MRFHIPTVESAEDDPVETFQTNVMNKASVISASDAIAIFREIHCLTPRGRYDIKQHGKDNKGGYKDVDFGDSDNENEPDAYLARVKAEAREKDYDDDDDGSEEESTDEDFNPTGDVSDVAEEYDSNAASDWTILMPVIRVAPMDRAVKRNIKTQKEKEKKKERKGNLNRSKSDKKKKTSDDEDEEEEEEEEASASEEETEEEDEASD</sequence>
<dbReference type="GO" id="GO:0035101">
    <property type="term" value="C:FACT complex"/>
    <property type="evidence" value="ECO:0007669"/>
    <property type="project" value="TreeGrafter"/>
</dbReference>
<gene>
    <name evidence="2" type="primary">Ssrp</name>
    <name evidence="2" type="ORF">EVAR_73376_1</name>
</gene>
<feature type="region of interest" description="Disordered" evidence="1">
    <location>
        <begin position="52"/>
        <end position="118"/>
    </location>
</feature>
<dbReference type="GO" id="GO:1902275">
    <property type="term" value="P:regulation of chromatin organization"/>
    <property type="evidence" value="ECO:0007669"/>
    <property type="project" value="TreeGrafter"/>
</dbReference>
<dbReference type="AlphaFoldDB" id="A0A4C1SNC9"/>
<feature type="compositionally biased region" description="Acidic residues" evidence="1">
    <location>
        <begin position="180"/>
        <end position="207"/>
    </location>
</feature>
<evidence type="ECO:0000313" key="3">
    <source>
        <dbReference type="Proteomes" id="UP000299102"/>
    </source>
</evidence>
<dbReference type="InterPro" id="IPR050454">
    <property type="entry name" value="RTT106/SSRP1_HistChap/FACT"/>
</dbReference>
<keyword evidence="3" id="KW-1185">Reference proteome</keyword>
<feature type="compositionally biased region" description="Acidic residues" evidence="1">
    <location>
        <begin position="94"/>
        <end position="110"/>
    </location>
</feature>
<dbReference type="EMBL" id="BGZK01003661">
    <property type="protein sequence ID" value="GBP03484.1"/>
    <property type="molecule type" value="Genomic_DNA"/>
</dbReference>
<feature type="region of interest" description="Disordered" evidence="1">
    <location>
        <begin position="146"/>
        <end position="207"/>
    </location>
</feature>
<feature type="compositionally biased region" description="Basic and acidic residues" evidence="1">
    <location>
        <begin position="52"/>
        <end position="68"/>
    </location>
</feature>
<dbReference type="GO" id="GO:0031491">
    <property type="term" value="F:nucleosome binding"/>
    <property type="evidence" value="ECO:0007669"/>
    <property type="project" value="TreeGrafter"/>
</dbReference>
<dbReference type="PANTHER" id="PTHR45849">
    <property type="entry name" value="FACT COMPLEX SUBUNIT SSRP1"/>
    <property type="match status" value="1"/>
</dbReference>
<name>A0A4C1SNC9_EUMVA</name>
<organism evidence="2 3">
    <name type="scientific">Eumeta variegata</name>
    <name type="common">Bagworm moth</name>
    <name type="synonym">Eumeta japonica</name>
    <dbReference type="NCBI Taxonomy" id="151549"/>
    <lineage>
        <taxon>Eukaryota</taxon>
        <taxon>Metazoa</taxon>
        <taxon>Ecdysozoa</taxon>
        <taxon>Arthropoda</taxon>
        <taxon>Hexapoda</taxon>
        <taxon>Insecta</taxon>
        <taxon>Pterygota</taxon>
        <taxon>Neoptera</taxon>
        <taxon>Endopterygota</taxon>
        <taxon>Lepidoptera</taxon>
        <taxon>Glossata</taxon>
        <taxon>Ditrysia</taxon>
        <taxon>Tineoidea</taxon>
        <taxon>Psychidae</taxon>
        <taxon>Oiketicinae</taxon>
        <taxon>Eumeta</taxon>
    </lineage>
</organism>
<evidence type="ECO:0000256" key="1">
    <source>
        <dbReference type="SAM" id="MobiDB-lite"/>
    </source>
</evidence>
<dbReference type="GO" id="GO:0042393">
    <property type="term" value="F:histone binding"/>
    <property type="evidence" value="ECO:0007669"/>
    <property type="project" value="TreeGrafter"/>
</dbReference>
<dbReference type="PANTHER" id="PTHR45849:SF1">
    <property type="entry name" value="FACT COMPLEX SUBUNIT SSRP1"/>
    <property type="match status" value="1"/>
</dbReference>
<feature type="compositionally biased region" description="Acidic residues" evidence="1">
    <location>
        <begin position="69"/>
        <end position="78"/>
    </location>
</feature>
<dbReference type="STRING" id="151549.A0A4C1SNC9"/>
<comment type="caution">
    <text evidence="2">The sequence shown here is derived from an EMBL/GenBank/DDBJ whole genome shotgun (WGS) entry which is preliminary data.</text>
</comment>
<proteinExistence type="predicted"/>
<evidence type="ECO:0000313" key="2">
    <source>
        <dbReference type="EMBL" id="GBP03484.1"/>
    </source>
</evidence>
<protein>
    <submittedName>
        <fullName evidence="2">FACT complex subunit Ssrp1</fullName>
    </submittedName>
</protein>
<reference evidence="2 3" key="1">
    <citation type="journal article" date="2019" name="Commun. Biol.">
        <title>The bagworm genome reveals a unique fibroin gene that provides high tensile strength.</title>
        <authorList>
            <person name="Kono N."/>
            <person name="Nakamura H."/>
            <person name="Ohtoshi R."/>
            <person name="Tomita M."/>
            <person name="Numata K."/>
            <person name="Arakawa K."/>
        </authorList>
    </citation>
    <scope>NUCLEOTIDE SEQUENCE [LARGE SCALE GENOMIC DNA]</scope>
</reference>
<accession>A0A4C1SNC9</accession>